<dbReference type="GO" id="GO:0015074">
    <property type="term" value="P:DNA integration"/>
    <property type="evidence" value="ECO:0007669"/>
    <property type="project" value="InterPro"/>
</dbReference>
<gene>
    <name evidence="2" type="ORF">IE4771_CH01935</name>
</gene>
<dbReference type="InterPro" id="IPR011010">
    <property type="entry name" value="DNA_brk_join_enz"/>
</dbReference>
<dbReference type="GO" id="GO:0006310">
    <property type="term" value="P:DNA recombination"/>
    <property type="evidence" value="ECO:0007669"/>
    <property type="project" value="UniProtKB-KW"/>
</dbReference>
<dbReference type="OrthoDB" id="7800649at2"/>
<evidence type="ECO:0000313" key="3">
    <source>
        <dbReference type="Proteomes" id="UP000027180"/>
    </source>
</evidence>
<dbReference type="HOGENOM" id="CLU_681147_0_0_5"/>
<evidence type="ECO:0000313" key="2">
    <source>
        <dbReference type="EMBL" id="AIC27052.1"/>
    </source>
</evidence>
<dbReference type="AlphaFoldDB" id="A0A060HZQ7"/>
<organism evidence="2 3">
    <name type="scientific">Rhizobium etli bv. mimosae str. IE4771</name>
    <dbReference type="NCBI Taxonomy" id="1432050"/>
    <lineage>
        <taxon>Bacteria</taxon>
        <taxon>Pseudomonadati</taxon>
        <taxon>Pseudomonadota</taxon>
        <taxon>Alphaproteobacteria</taxon>
        <taxon>Hyphomicrobiales</taxon>
        <taxon>Rhizobiaceae</taxon>
        <taxon>Rhizobium/Agrobacterium group</taxon>
        <taxon>Rhizobium</taxon>
    </lineage>
</organism>
<dbReference type="Gene3D" id="1.10.443.10">
    <property type="entry name" value="Intergrase catalytic core"/>
    <property type="match status" value="1"/>
</dbReference>
<reference evidence="2 3" key="1">
    <citation type="submission" date="2013-12" db="EMBL/GenBank/DDBJ databases">
        <title>Complete genome sequence of Rhizobium etli bv. mimosae IE4771.</title>
        <authorList>
            <person name="Bustos P."/>
            <person name="Santamaria R.I."/>
            <person name="Lozano L."/>
            <person name="Ormeno-Orrillo E."/>
            <person name="Rogel M.A."/>
            <person name="Romero D."/>
            <person name="Cevallos M.A."/>
            <person name="Martinez-Romero E."/>
            <person name="Gonzalez V."/>
        </authorList>
    </citation>
    <scope>NUCLEOTIDE SEQUENCE [LARGE SCALE GENOMIC DNA]</scope>
    <source>
        <strain evidence="2 3">IE4771</strain>
    </source>
</reference>
<accession>A0A060HZQ7</accession>
<dbReference type="EMBL" id="CP006986">
    <property type="protein sequence ID" value="AIC27052.1"/>
    <property type="molecule type" value="Genomic_DNA"/>
</dbReference>
<sequence length="401" mass="44992">MTDAPGLKRKRNKDGSFREYWEARADLAKRGYRPSSVRLHYPVTPEGRTQLAARCRILQAEMLAWAANGEHAAPGYDGTIKSLSRLYQTNADSPFHSLKYNSRENVLKSLIIIEATVGARHVGKLLGPDFKRWHGQWGEPKAPGKPPRPWRAKHAIDAVRQLISYGVTLGFEDCFRADTILGKIRFKTPPARTSIMTAEHVAAIRVTAHAEGFPSIALATVLQFELTMRQKDVVGEWEPGASAEDGGITYKDTRWINGLVWSDIGDDMILRKIHTKTGFPVEHDLKLHPAAIEEINRVPLEKRVGPLIISEATGVPYKNRKFTERWRKVADKAGIPRTIWNMDARAGAITEAYDLGAAETDVMKSAGHKNRQTSARYNRGTIKQTSRVAEMRLAKRNENNE</sequence>
<evidence type="ECO:0000256" key="1">
    <source>
        <dbReference type="ARBA" id="ARBA00023172"/>
    </source>
</evidence>
<protein>
    <submittedName>
        <fullName evidence="2">Phage integrase family protein</fullName>
    </submittedName>
</protein>
<dbReference type="SUPFAM" id="SSF56349">
    <property type="entry name" value="DNA breaking-rejoining enzymes"/>
    <property type="match status" value="1"/>
</dbReference>
<name>A0A060HZQ7_RHIET</name>
<dbReference type="InterPro" id="IPR013762">
    <property type="entry name" value="Integrase-like_cat_sf"/>
</dbReference>
<keyword evidence="1" id="KW-0233">DNA recombination</keyword>
<dbReference type="RefSeq" id="WP_038688524.1">
    <property type="nucleotide sequence ID" value="NZ_CP006986.1"/>
</dbReference>
<dbReference type="KEGG" id="rei:IE4771_CH01935"/>
<proteinExistence type="predicted"/>
<dbReference type="Proteomes" id="UP000027180">
    <property type="component" value="Chromosome"/>
</dbReference>
<dbReference type="GO" id="GO:0003677">
    <property type="term" value="F:DNA binding"/>
    <property type="evidence" value="ECO:0007669"/>
    <property type="project" value="InterPro"/>
</dbReference>